<sequence>MNTKSNIQNTSNRSRWLMMPFIALGVAMIIVDATIVNVALPTMIRDLHLNSSDAEWTNSIYSLVFGALLISLGRLGDRFGRRKLFIIGTIIFVLASLLTAAASNSSILLLGRLIQGIGGAMILPSTLSLVNANFFGKDRGIAFAIWGSTIGGVAALGPLLGGWLTQSYSWRWAFLINVPTGIVILVGALLLVPESKDENSGAIGDLVGNLLVILSLGSLVFGLIEAQRYGWWNETSQFQLSSFTWPANTISPIPIALAIFAISAIAFIALEKSKIAKGRPSLIEFSLFSIRSFSAGNIAAAIVSLGEFGILFALPLFLQGARNYTALGTGTILLALALGSFLAGGAVTPLSNKLGARNVVRIGLGLEVIGITSLAVAVSPTRSVLWMVPAFLIYGVGVGFATSQLTGVILAEVPLDKSGLGSGIQSTSRQIGSALGIAILGTVLLSQLASTMTKNLNLLHLTSLGPTAQAGIVRELRASAGAAIPTLSHLYNGTLIHTAAVEAMASATKTAAFTAAFFVLIGLFATFLLPKEVDDIS</sequence>
<feature type="transmembrane region" description="Helical" evidence="8">
    <location>
        <begin position="324"/>
        <end position="347"/>
    </location>
</feature>
<dbReference type="InterPro" id="IPR011701">
    <property type="entry name" value="MFS"/>
</dbReference>
<dbReference type="InterPro" id="IPR036259">
    <property type="entry name" value="MFS_trans_sf"/>
</dbReference>
<keyword evidence="3" id="KW-0813">Transport</keyword>
<feature type="transmembrane region" description="Helical" evidence="8">
    <location>
        <begin position="384"/>
        <end position="410"/>
    </location>
</feature>
<dbReference type="InterPro" id="IPR020846">
    <property type="entry name" value="MFS_dom"/>
</dbReference>
<feature type="transmembrane region" description="Helical" evidence="8">
    <location>
        <begin position="84"/>
        <end position="103"/>
    </location>
</feature>
<dbReference type="InterPro" id="IPR004638">
    <property type="entry name" value="EmrB-like"/>
</dbReference>
<dbReference type="PROSITE" id="PS50850">
    <property type="entry name" value="MFS"/>
    <property type="match status" value="1"/>
</dbReference>
<proteinExistence type="inferred from homology"/>
<dbReference type="GO" id="GO:0005886">
    <property type="term" value="C:plasma membrane"/>
    <property type="evidence" value="ECO:0007669"/>
    <property type="project" value="UniProtKB-SubCell"/>
</dbReference>
<evidence type="ECO:0000256" key="7">
    <source>
        <dbReference type="ARBA" id="ARBA00023136"/>
    </source>
</evidence>
<dbReference type="CDD" id="cd17321">
    <property type="entry name" value="MFS_MMR_MDR_like"/>
    <property type="match status" value="1"/>
</dbReference>
<evidence type="ECO:0000313" key="10">
    <source>
        <dbReference type="EMBL" id="KJF17570.1"/>
    </source>
</evidence>
<evidence type="ECO:0000256" key="8">
    <source>
        <dbReference type="SAM" id="Phobius"/>
    </source>
</evidence>
<feature type="transmembrane region" description="Helical" evidence="8">
    <location>
        <begin position="250"/>
        <end position="270"/>
    </location>
</feature>
<dbReference type="GO" id="GO:0022857">
    <property type="term" value="F:transmembrane transporter activity"/>
    <property type="evidence" value="ECO:0007669"/>
    <property type="project" value="InterPro"/>
</dbReference>
<dbReference type="EMBL" id="JXYS01000035">
    <property type="protein sequence ID" value="KJF17570.1"/>
    <property type="molecule type" value="Genomic_DNA"/>
</dbReference>
<dbReference type="NCBIfam" id="TIGR00711">
    <property type="entry name" value="efflux_EmrB"/>
    <property type="match status" value="1"/>
</dbReference>
<feature type="domain" description="Major facilitator superfamily (MFS) profile" evidence="9">
    <location>
        <begin position="18"/>
        <end position="534"/>
    </location>
</feature>
<feature type="transmembrane region" description="Helical" evidence="8">
    <location>
        <begin position="21"/>
        <end position="44"/>
    </location>
</feature>
<keyword evidence="7 8" id="KW-0472">Membrane</keyword>
<feature type="transmembrane region" description="Helical" evidence="8">
    <location>
        <begin position="109"/>
        <end position="130"/>
    </location>
</feature>
<keyword evidence="4" id="KW-1003">Cell membrane</keyword>
<dbReference type="PANTHER" id="PTHR42718:SF9">
    <property type="entry name" value="MAJOR FACILITATOR SUPERFAMILY MULTIDRUG TRANSPORTER MFSC"/>
    <property type="match status" value="1"/>
</dbReference>
<gene>
    <name evidence="10" type="primary">qacA1</name>
    <name evidence="10" type="ORF">AXFE_15570</name>
</gene>
<evidence type="ECO:0000256" key="3">
    <source>
        <dbReference type="ARBA" id="ARBA00022448"/>
    </source>
</evidence>
<feature type="transmembrane region" description="Helical" evidence="8">
    <location>
        <begin position="170"/>
        <end position="191"/>
    </location>
</feature>
<keyword evidence="11" id="KW-1185">Reference proteome</keyword>
<dbReference type="Gene3D" id="1.20.1250.20">
    <property type="entry name" value="MFS general substrate transporter like domains"/>
    <property type="match status" value="1"/>
</dbReference>
<name>A0A0D8HHU6_9ACTN</name>
<dbReference type="AlphaFoldDB" id="A0A0D8HHU6"/>
<organism evidence="10 11">
    <name type="scientific">Acidithrix ferrooxidans</name>
    <dbReference type="NCBI Taxonomy" id="1280514"/>
    <lineage>
        <taxon>Bacteria</taxon>
        <taxon>Bacillati</taxon>
        <taxon>Actinomycetota</taxon>
        <taxon>Acidimicrobiia</taxon>
        <taxon>Acidimicrobiales</taxon>
        <taxon>Acidimicrobiaceae</taxon>
        <taxon>Acidithrix</taxon>
    </lineage>
</organism>
<feature type="transmembrane region" description="Helical" evidence="8">
    <location>
        <begin position="511"/>
        <end position="529"/>
    </location>
</feature>
<evidence type="ECO:0000256" key="4">
    <source>
        <dbReference type="ARBA" id="ARBA00022475"/>
    </source>
</evidence>
<accession>A0A0D8HHU6</accession>
<dbReference type="SUPFAM" id="SSF103473">
    <property type="entry name" value="MFS general substrate transporter"/>
    <property type="match status" value="1"/>
</dbReference>
<evidence type="ECO:0000259" key="9">
    <source>
        <dbReference type="PROSITE" id="PS50850"/>
    </source>
</evidence>
<evidence type="ECO:0000256" key="6">
    <source>
        <dbReference type="ARBA" id="ARBA00022989"/>
    </source>
</evidence>
<evidence type="ECO:0000256" key="1">
    <source>
        <dbReference type="ARBA" id="ARBA00004651"/>
    </source>
</evidence>
<evidence type="ECO:0000313" key="11">
    <source>
        <dbReference type="Proteomes" id="UP000032360"/>
    </source>
</evidence>
<feature type="transmembrane region" description="Helical" evidence="8">
    <location>
        <begin position="431"/>
        <end position="449"/>
    </location>
</feature>
<dbReference type="RefSeq" id="WP_052605283.1">
    <property type="nucleotide sequence ID" value="NZ_JXYS01000035.1"/>
</dbReference>
<evidence type="ECO:0000256" key="2">
    <source>
        <dbReference type="ARBA" id="ARBA00008537"/>
    </source>
</evidence>
<protein>
    <submittedName>
        <fullName evidence="10">Antiseptic resistance protein</fullName>
    </submittedName>
</protein>
<feature type="transmembrane region" description="Helical" evidence="8">
    <location>
        <begin position="56"/>
        <end position="72"/>
    </location>
</feature>
<comment type="caution">
    <text evidence="10">The sequence shown here is derived from an EMBL/GenBank/DDBJ whole genome shotgun (WGS) entry which is preliminary data.</text>
</comment>
<keyword evidence="5 8" id="KW-0812">Transmembrane</keyword>
<feature type="transmembrane region" description="Helical" evidence="8">
    <location>
        <begin position="142"/>
        <end position="164"/>
    </location>
</feature>
<feature type="transmembrane region" description="Helical" evidence="8">
    <location>
        <begin position="359"/>
        <end position="378"/>
    </location>
</feature>
<dbReference type="STRING" id="1280514.AXFE_15570"/>
<reference evidence="10 11" key="1">
    <citation type="submission" date="2015-01" db="EMBL/GenBank/DDBJ databases">
        <title>Draft genome of the acidophilic iron oxidizer Acidithrix ferrooxidans strain Py-F3.</title>
        <authorList>
            <person name="Poehlein A."/>
            <person name="Eisen S."/>
            <person name="Schloemann M."/>
            <person name="Johnson B.D."/>
            <person name="Daniel R."/>
            <person name="Muehling M."/>
        </authorList>
    </citation>
    <scope>NUCLEOTIDE SEQUENCE [LARGE SCALE GENOMIC DNA]</scope>
    <source>
        <strain evidence="10 11">Py-F3</strain>
    </source>
</reference>
<dbReference type="PANTHER" id="PTHR42718">
    <property type="entry name" value="MAJOR FACILITATOR SUPERFAMILY MULTIDRUG TRANSPORTER MFSC"/>
    <property type="match status" value="1"/>
</dbReference>
<feature type="transmembrane region" description="Helical" evidence="8">
    <location>
        <begin position="203"/>
        <end position="224"/>
    </location>
</feature>
<comment type="similarity">
    <text evidence="2">Belongs to the major facilitator superfamily. EmrB family.</text>
</comment>
<dbReference type="PRINTS" id="PR01036">
    <property type="entry name" value="TCRTETB"/>
</dbReference>
<feature type="transmembrane region" description="Helical" evidence="8">
    <location>
        <begin position="298"/>
        <end position="318"/>
    </location>
</feature>
<dbReference type="Gene3D" id="1.20.1720.10">
    <property type="entry name" value="Multidrug resistance protein D"/>
    <property type="match status" value="1"/>
</dbReference>
<keyword evidence="6 8" id="KW-1133">Transmembrane helix</keyword>
<comment type="subcellular location">
    <subcellularLocation>
        <location evidence="1">Cell membrane</location>
        <topology evidence="1">Multi-pass membrane protein</topology>
    </subcellularLocation>
</comment>
<evidence type="ECO:0000256" key="5">
    <source>
        <dbReference type="ARBA" id="ARBA00022692"/>
    </source>
</evidence>
<dbReference type="PATRIC" id="fig|1280514.3.peg.2050"/>
<dbReference type="Proteomes" id="UP000032360">
    <property type="component" value="Unassembled WGS sequence"/>
</dbReference>
<dbReference type="Pfam" id="PF07690">
    <property type="entry name" value="MFS_1"/>
    <property type="match status" value="1"/>
</dbReference>